<protein>
    <submittedName>
        <fullName evidence="2">Uncharacterized protein</fullName>
    </submittedName>
</protein>
<sequence>MSNAGAGKDFQEIPARDLVEELGPRGPFGRVSTKKRYEQKNKNILEFLTRKRKADSIYFRSMKYLGTRWTCFVFEGCCYIQPDEPYEQLETRIAKRAQYIAKHAAENKTGGQPPTTPKIESKSARKSVPGCHCWLRHE</sequence>
<reference evidence="2" key="1">
    <citation type="submission" date="2012-04" db="EMBL/GenBank/DDBJ databases">
        <title>The Genome Sequence of Fusarium oxysporum melonis.</title>
        <authorList>
            <consortium name="The Broad Institute Genome Sequencing Platform"/>
            <person name="Ma L.-J."/>
            <person name="Gale L.R."/>
            <person name="Schwartz D.C."/>
            <person name="Zhou S."/>
            <person name="Corby-Kistler H."/>
            <person name="Young S.K."/>
            <person name="Zeng Q."/>
            <person name="Gargeya S."/>
            <person name="Fitzgerald M."/>
            <person name="Haas B."/>
            <person name="Abouelleil A."/>
            <person name="Alvarado L."/>
            <person name="Arachchi H.M."/>
            <person name="Berlin A."/>
            <person name="Brown A."/>
            <person name="Chapman S.B."/>
            <person name="Chen Z."/>
            <person name="Dunbar C."/>
            <person name="Freedman E."/>
            <person name="Gearin G."/>
            <person name="Goldberg J."/>
            <person name="Griggs A."/>
            <person name="Gujja S."/>
            <person name="Heiman D."/>
            <person name="Howarth C."/>
            <person name="Larson L."/>
            <person name="Lui A."/>
            <person name="MacDonald P.J.P."/>
            <person name="Montmayeur A."/>
            <person name="Murphy C."/>
            <person name="Neiman D."/>
            <person name="Pearson M."/>
            <person name="Priest M."/>
            <person name="Roberts A."/>
            <person name="Saif S."/>
            <person name="Shea T."/>
            <person name="Shenoy N."/>
            <person name="Sisk P."/>
            <person name="Stolte C."/>
            <person name="Sykes S."/>
            <person name="Wortman J."/>
            <person name="Nusbaum C."/>
            <person name="Birren B."/>
        </authorList>
    </citation>
    <scope>NUCLEOTIDE SEQUENCE</scope>
    <source>
        <strain evidence="2">26406</strain>
    </source>
</reference>
<reference evidence="2" key="2">
    <citation type="submission" date="2012-05" db="EMBL/GenBank/DDBJ databases">
        <title>Annotation of the Genome Sequence of Fusarium oxysporum f. sp. melonis 26406.</title>
        <authorList>
            <consortium name="The Broad Institute Genomics Platform"/>
            <person name="Ma L.-J."/>
            <person name="Corby-Kistler H."/>
            <person name="Broz K."/>
            <person name="Gale L.R."/>
            <person name="Jonkers W."/>
            <person name="O'Donnell K."/>
            <person name="Ploetz R."/>
            <person name="Steinberg C."/>
            <person name="Schwartz D.C."/>
            <person name="VanEtten H."/>
            <person name="Zhou S."/>
            <person name="Young S.K."/>
            <person name="Zeng Q."/>
            <person name="Gargeya S."/>
            <person name="Fitzgerald M."/>
            <person name="Abouelleil A."/>
            <person name="Alvarado L."/>
            <person name="Chapman S.B."/>
            <person name="Gainer-Dewar J."/>
            <person name="Goldberg J."/>
            <person name="Griggs A."/>
            <person name="Gujja S."/>
            <person name="Hansen M."/>
            <person name="Howarth C."/>
            <person name="Imamovic A."/>
            <person name="Ireland A."/>
            <person name="Larimer J."/>
            <person name="McCowan C."/>
            <person name="Murphy C."/>
            <person name="Pearson M."/>
            <person name="Poon T.W."/>
            <person name="Priest M."/>
            <person name="Roberts A."/>
            <person name="Saif S."/>
            <person name="Shea T."/>
            <person name="Sykes S."/>
            <person name="Wortman J."/>
            <person name="Nusbaum C."/>
            <person name="Birren B."/>
        </authorList>
    </citation>
    <scope>NUCLEOTIDE SEQUENCE</scope>
    <source>
        <strain evidence="2">26406</strain>
    </source>
</reference>
<evidence type="ECO:0000313" key="2">
    <source>
        <dbReference type="EMBL" id="EXK28905.1"/>
    </source>
</evidence>
<dbReference type="HOGENOM" id="CLU_136322_0_0_1"/>
<organism evidence="2">
    <name type="scientific">Fusarium oxysporum f. sp. melonis 26406</name>
    <dbReference type="NCBI Taxonomy" id="1089452"/>
    <lineage>
        <taxon>Eukaryota</taxon>
        <taxon>Fungi</taxon>
        <taxon>Dikarya</taxon>
        <taxon>Ascomycota</taxon>
        <taxon>Pezizomycotina</taxon>
        <taxon>Sordariomycetes</taxon>
        <taxon>Hypocreomycetidae</taxon>
        <taxon>Hypocreales</taxon>
        <taxon>Nectriaceae</taxon>
        <taxon>Fusarium</taxon>
        <taxon>Fusarium oxysporum species complex</taxon>
    </lineage>
</organism>
<dbReference type="VEuPathDB" id="FungiDB:FOMG_14780"/>
<dbReference type="EMBL" id="JH659343">
    <property type="protein sequence ID" value="EXK28905.1"/>
    <property type="molecule type" value="Genomic_DNA"/>
</dbReference>
<name>W9ZC16_FUSOX</name>
<evidence type="ECO:0000256" key="1">
    <source>
        <dbReference type="SAM" id="MobiDB-lite"/>
    </source>
</evidence>
<dbReference type="AlphaFoldDB" id="W9ZC16"/>
<gene>
    <name evidence="2" type="ORF">FOMG_14780</name>
</gene>
<accession>W9ZC16</accession>
<feature type="region of interest" description="Disordered" evidence="1">
    <location>
        <begin position="104"/>
        <end position="125"/>
    </location>
</feature>
<dbReference type="Proteomes" id="UP000030703">
    <property type="component" value="Unassembled WGS sequence"/>
</dbReference>
<proteinExistence type="predicted"/>